<dbReference type="GO" id="GO:0006508">
    <property type="term" value="P:proteolysis"/>
    <property type="evidence" value="ECO:0007669"/>
    <property type="project" value="UniProtKB-KW"/>
</dbReference>
<dbReference type="Gene3D" id="3.90.230.10">
    <property type="entry name" value="Creatinase/methionine aminopeptidase superfamily"/>
    <property type="match status" value="1"/>
</dbReference>
<dbReference type="NCBIfam" id="TIGR00500">
    <property type="entry name" value="met_pdase_I"/>
    <property type="match status" value="1"/>
</dbReference>
<dbReference type="PANTHER" id="PTHR43330:SF8">
    <property type="entry name" value="METHIONINE AMINOPEPTIDASE 1D, MITOCHONDRIAL"/>
    <property type="match status" value="1"/>
</dbReference>
<proteinExistence type="inferred from homology"/>
<dbReference type="STRING" id="3088.A0A383WB39"/>
<dbReference type="CDD" id="cd01086">
    <property type="entry name" value="MetAP1"/>
    <property type="match status" value="1"/>
</dbReference>
<dbReference type="PRINTS" id="PR00599">
    <property type="entry name" value="MAPEPTIDASE"/>
</dbReference>
<comment type="similarity">
    <text evidence="5">Belongs to the peptidase M24A family. Methionine aminopeptidase type 1 subfamily.</text>
</comment>
<dbReference type="PROSITE" id="PS00680">
    <property type="entry name" value="MAP_1"/>
    <property type="match status" value="1"/>
</dbReference>
<keyword evidence="2 5" id="KW-0645">Protease</keyword>
<dbReference type="InterPro" id="IPR036005">
    <property type="entry name" value="Creatinase/aminopeptidase-like"/>
</dbReference>
<comment type="function">
    <text evidence="6">Cotranslationally removes the N-terminal methionine from nascent proteins. The N-terminal methionine is often cleaved when the second residue in the primary sequence is small and uncharged (Met-Ala-, Cys, Gly, Pro, Ser, Thr, or Val).</text>
</comment>
<feature type="binding site" evidence="5">
    <location>
        <position position="222"/>
    </location>
    <ligand>
        <name>substrate</name>
    </ligand>
</feature>
<evidence type="ECO:0000256" key="4">
    <source>
        <dbReference type="ARBA" id="ARBA00022801"/>
    </source>
</evidence>
<keyword evidence="4 5" id="KW-0378">Hydrolase</keyword>
<evidence type="ECO:0000256" key="7">
    <source>
        <dbReference type="SAM" id="MobiDB-lite"/>
    </source>
</evidence>
<evidence type="ECO:0000256" key="5">
    <source>
        <dbReference type="HAMAP-Rule" id="MF_03174"/>
    </source>
</evidence>
<dbReference type="SUPFAM" id="SSF55920">
    <property type="entry name" value="Creatinase/aminopeptidase"/>
    <property type="match status" value="1"/>
</dbReference>
<dbReference type="PANTHER" id="PTHR43330">
    <property type="entry name" value="METHIONINE AMINOPEPTIDASE"/>
    <property type="match status" value="1"/>
</dbReference>
<feature type="binding site" evidence="5">
    <location>
        <position position="141"/>
    </location>
    <ligand>
        <name>a divalent metal cation</name>
        <dbReference type="ChEBI" id="CHEBI:60240"/>
        <label>1</label>
    </ligand>
</feature>
<protein>
    <recommendedName>
        <fullName evidence="6">Methionine aminopeptidase</fullName>
        <ecNumber evidence="6">3.4.11.18</ecNumber>
    </recommendedName>
</protein>
<keyword evidence="1 5" id="KW-0031">Aminopeptidase</keyword>
<feature type="binding site" evidence="5">
    <location>
        <position position="247"/>
    </location>
    <ligand>
        <name>a divalent metal cation</name>
        <dbReference type="ChEBI" id="CHEBI:60240"/>
        <label>2</label>
        <note>catalytic</note>
    </ligand>
</feature>
<dbReference type="GO" id="GO:0004239">
    <property type="term" value="F:initiator methionyl aminopeptidase activity"/>
    <property type="evidence" value="ECO:0007669"/>
    <property type="project" value="UniProtKB-UniRule"/>
</dbReference>
<feature type="binding site" evidence="5">
    <location>
        <position position="152"/>
    </location>
    <ligand>
        <name>a divalent metal cation</name>
        <dbReference type="ChEBI" id="CHEBI:60240"/>
        <label>1</label>
    </ligand>
</feature>
<dbReference type="AlphaFoldDB" id="A0A383WB39"/>
<dbReference type="Pfam" id="PF00557">
    <property type="entry name" value="Peptidase_M24"/>
    <property type="match status" value="1"/>
</dbReference>
<evidence type="ECO:0000313" key="9">
    <source>
        <dbReference type="EMBL" id="SZX74845.1"/>
    </source>
</evidence>
<evidence type="ECO:0000256" key="1">
    <source>
        <dbReference type="ARBA" id="ARBA00022438"/>
    </source>
</evidence>
<sequence>MYPAAGRYPAERLQPGALSPQRQVPPHIPRPAYAVSGSAPGQLGLSKQPEVHDEQGQAAMRAASQLATRALQLAGGLVQPGVTTDQLDAAVHDFLTANGAYPSPLSYHGFPKSICTSVNEVVCHGIPDNRPLREGDVVNIDVTAYLNGHHGDTNATFFVGQPSAAAVELVAVTQQALDAAIQLCGPDVPFRAIGHAIHSIADAAGMSVIREFVGHGIGKVFHAAPAVLHHRNWRPGSMALGQSFTIEPILTLGGRKHRTWADGWTVVTADGSLTAQFEHTLLVTQQGVEVLTVPPGGQGAGCPEAQQQPAAASG</sequence>
<keyword evidence="10" id="KW-1185">Reference proteome</keyword>
<dbReference type="InterPro" id="IPR001714">
    <property type="entry name" value="Pept_M24_MAP"/>
</dbReference>
<accession>A0A383WB39</accession>
<comment type="catalytic activity">
    <reaction evidence="5 6">
        <text>Release of N-terminal amino acids, preferentially methionine, from peptides and arylamides.</text>
        <dbReference type="EC" id="3.4.11.18"/>
    </reaction>
</comment>
<reference evidence="9 10" key="1">
    <citation type="submission" date="2016-10" db="EMBL/GenBank/DDBJ databases">
        <authorList>
            <person name="Cai Z."/>
        </authorList>
    </citation>
    <scope>NUCLEOTIDE SEQUENCE [LARGE SCALE GENOMIC DNA]</scope>
</reference>
<gene>
    <name evidence="9" type="ORF">BQ4739_LOCUS15163</name>
</gene>
<comment type="cofactor">
    <cofactor evidence="5">
        <name>Co(2+)</name>
        <dbReference type="ChEBI" id="CHEBI:48828"/>
    </cofactor>
    <cofactor evidence="5">
        <name>Zn(2+)</name>
        <dbReference type="ChEBI" id="CHEBI:29105"/>
    </cofactor>
    <cofactor evidence="5">
        <name>Mn(2+)</name>
        <dbReference type="ChEBI" id="CHEBI:29035"/>
    </cofactor>
    <cofactor evidence="5">
        <name>Fe(2+)</name>
        <dbReference type="ChEBI" id="CHEBI:29033"/>
    </cofactor>
    <text evidence="5">Binds 2 divalent metal cations per subunit. Has a high-affinity and a low affinity metal-binding site. The true nature of the physiological cofactor is under debate. The enzyme is active with cobalt, zinc, manganese or divalent iron ions. Most likely, methionine aminopeptidases function as mononuclear Fe(2+)-metalloproteases under physiological conditions, and the catalytically relevant metal-binding site has been assigned to the histidine-containing high-affinity site.</text>
</comment>
<dbReference type="InterPro" id="IPR002467">
    <property type="entry name" value="Pept_M24A_MAP1"/>
</dbReference>
<keyword evidence="3 5" id="KW-0479">Metal-binding</keyword>
<organism evidence="9 10">
    <name type="scientific">Tetradesmus obliquus</name>
    <name type="common">Green alga</name>
    <name type="synonym">Acutodesmus obliquus</name>
    <dbReference type="NCBI Taxonomy" id="3088"/>
    <lineage>
        <taxon>Eukaryota</taxon>
        <taxon>Viridiplantae</taxon>
        <taxon>Chlorophyta</taxon>
        <taxon>core chlorophytes</taxon>
        <taxon>Chlorophyceae</taxon>
        <taxon>CS clade</taxon>
        <taxon>Sphaeropleales</taxon>
        <taxon>Scenedesmaceae</taxon>
        <taxon>Tetradesmus</taxon>
    </lineage>
</organism>
<dbReference type="GO" id="GO:0070006">
    <property type="term" value="F:metalloaminopeptidase activity"/>
    <property type="evidence" value="ECO:0007669"/>
    <property type="project" value="UniProtKB-UniRule"/>
</dbReference>
<evidence type="ECO:0000256" key="3">
    <source>
        <dbReference type="ARBA" id="ARBA00022723"/>
    </source>
</evidence>
<feature type="binding site" evidence="5">
    <location>
        <position position="278"/>
    </location>
    <ligand>
        <name>a divalent metal cation</name>
        <dbReference type="ChEBI" id="CHEBI:60240"/>
        <label>1</label>
    </ligand>
</feature>
<feature type="region of interest" description="Disordered" evidence="7">
    <location>
        <begin position="294"/>
        <end position="314"/>
    </location>
</feature>
<dbReference type="Proteomes" id="UP000256970">
    <property type="component" value="Unassembled WGS sequence"/>
</dbReference>
<evidence type="ECO:0000256" key="2">
    <source>
        <dbReference type="ARBA" id="ARBA00022670"/>
    </source>
</evidence>
<evidence type="ECO:0000313" key="10">
    <source>
        <dbReference type="Proteomes" id="UP000256970"/>
    </source>
</evidence>
<dbReference type="InterPro" id="IPR000994">
    <property type="entry name" value="Pept_M24"/>
</dbReference>
<feature type="binding site" evidence="5">
    <location>
        <position position="124"/>
    </location>
    <ligand>
        <name>substrate</name>
    </ligand>
</feature>
<evidence type="ECO:0000259" key="8">
    <source>
        <dbReference type="Pfam" id="PF00557"/>
    </source>
</evidence>
<feature type="domain" description="Peptidase M24" evidence="8">
    <location>
        <begin position="59"/>
        <end position="285"/>
    </location>
</feature>
<dbReference type="EMBL" id="FNXT01001221">
    <property type="protein sequence ID" value="SZX74845.1"/>
    <property type="molecule type" value="Genomic_DNA"/>
</dbReference>
<dbReference type="HAMAP" id="MF_01974">
    <property type="entry name" value="MetAP_1"/>
    <property type="match status" value="1"/>
</dbReference>
<dbReference type="GO" id="GO:0046872">
    <property type="term" value="F:metal ion binding"/>
    <property type="evidence" value="ECO:0007669"/>
    <property type="project" value="UniProtKB-UniRule"/>
</dbReference>
<feature type="region of interest" description="Disordered" evidence="7">
    <location>
        <begin position="1"/>
        <end position="57"/>
    </location>
</feature>
<feature type="binding site" evidence="5">
    <location>
        <position position="215"/>
    </location>
    <ligand>
        <name>a divalent metal cation</name>
        <dbReference type="ChEBI" id="CHEBI:60240"/>
        <label>2</label>
        <note>catalytic</note>
    </ligand>
</feature>
<feature type="compositionally biased region" description="Polar residues" evidence="7">
    <location>
        <begin position="305"/>
        <end position="314"/>
    </location>
</feature>
<evidence type="ECO:0000256" key="6">
    <source>
        <dbReference type="RuleBase" id="RU003653"/>
    </source>
</evidence>
<feature type="binding site" evidence="5">
    <location>
        <position position="278"/>
    </location>
    <ligand>
        <name>a divalent metal cation</name>
        <dbReference type="ChEBI" id="CHEBI:60240"/>
        <label>2</label>
        <note>catalytic</note>
    </ligand>
</feature>
<dbReference type="EC" id="3.4.11.18" evidence="6"/>
<name>A0A383WB39_TETOB</name>
<feature type="binding site" evidence="5">
    <location>
        <position position="152"/>
    </location>
    <ligand>
        <name>a divalent metal cation</name>
        <dbReference type="ChEBI" id="CHEBI:60240"/>
        <label>2</label>
        <note>catalytic</note>
    </ligand>
</feature>